<proteinExistence type="predicted"/>
<gene>
    <name evidence="1" type="ORF">PGLA2088_LOCUS38423</name>
</gene>
<reference evidence="1" key="1">
    <citation type="submission" date="2021-02" db="EMBL/GenBank/DDBJ databases">
        <authorList>
            <person name="Dougan E. K."/>
            <person name="Rhodes N."/>
            <person name="Thang M."/>
            <person name="Chan C."/>
        </authorList>
    </citation>
    <scope>NUCLEOTIDE SEQUENCE</scope>
</reference>
<dbReference type="AlphaFoldDB" id="A0A813KYM9"/>
<accession>A0A813KYM9</accession>
<sequence>MSSTSAAQKRTMGWEYRVFFRAPPSSRACPEAGDGEAEARTDVYLPHSASVGVKHRGGGGLELKLRREVDERGFEKWEKFRVADAAELEAQLAGEGFPPLPSACAVHLTKHRRQKVKSSGAAEETAVTLRFDDDHAPARASLASVAGASSQGPVEEWRSIAVEGKRKKCGELAEQLLSRLSALGATDVVVCGYAEFVVARVAAQRPSSQTAARTQPAQAAVEAGAEVLAS</sequence>
<name>A0A813KYM9_POLGL</name>
<dbReference type="EMBL" id="CAJNNW010032744">
    <property type="protein sequence ID" value="CAE8715239.1"/>
    <property type="molecule type" value="Genomic_DNA"/>
</dbReference>
<evidence type="ECO:0000313" key="2">
    <source>
        <dbReference type="Proteomes" id="UP000626109"/>
    </source>
</evidence>
<organism evidence="1 2">
    <name type="scientific">Polarella glacialis</name>
    <name type="common">Dinoflagellate</name>
    <dbReference type="NCBI Taxonomy" id="89957"/>
    <lineage>
        <taxon>Eukaryota</taxon>
        <taxon>Sar</taxon>
        <taxon>Alveolata</taxon>
        <taxon>Dinophyceae</taxon>
        <taxon>Suessiales</taxon>
        <taxon>Suessiaceae</taxon>
        <taxon>Polarella</taxon>
    </lineage>
</organism>
<comment type="caution">
    <text evidence="1">The sequence shown here is derived from an EMBL/GenBank/DDBJ whole genome shotgun (WGS) entry which is preliminary data.</text>
</comment>
<protein>
    <submittedName>
        <fullName evidence="1">Uncharacterized protein</fullName>
    </submittedName>
</protein>
<dbReference type="Proteomes" id="UP000626109">
    <property type="component" value="Unassembled WGS sequence"/>
</dbReference>
<evidence type="ECO:0000313" key="1">
    <source>
        <dbReference type="EMBL" id="CAE8715239.1"/>
    </source>
</evidence>